<dbReference type="EMBL" id="JAUTBA010000001">
    <property type="protein sequence ID" value="MDQ1151288.1"/>
    <property type="molecule type" value="Genomic_DNA"/>
</dbReference>
<gene>
    <name evidence="1" type="ORF">QE382_003272</name>
</gene>
<sequence length="77" mass="9110">MVMYIAVPYPEDKIIKRKDFKSFTNVRIKAYDNLLLDSIYGIVESKDTLRINFHYQGTSEADKRFVLNYVKVSKEEI</sequence>
<evidence type="ECO:0000313" key="1">
    <source>
        <dbReference type="EMBL" id="MDQ1151288.1"/>
    </source>
</evidence>
<dbReference type="Proteomes" id="UP001244640">
    <property type="component" value="Unassembled WGS sequence"/>
</dbReference>
<protein>
    <submittedName>
        <fullName evidence="1">Uncharacterized protein</fullName>
    </submittedName>
</protein>
<proteinExistence type="predicted"/>
<dbReference type="RefSeq" id="WP_307186790.1">
    <property type="nucleotide sequence ID" value="NZ_JAUTBA010000001.1"/>
</dbReference>
<name>A0ABU0U957_9SPHI</name>
<evidence type="ECO:0000313" key="2">
    <source>
        <dbReference type="Proteomes" id="UP001244640"/>
    </source>
</evidence>
<organism evidence="1 2">
    <name type="scientific">Sphingobacterium zeae</name>
    <dbReference type="NCBI Taxonomy" id="1776859"/>
    <lineage>
        <taxon>Bacteria</taxon>
        <taxon>Pseudomonadati</taxon>
        <taxon>Bacteroidota</taxon>
        <taxon>Sphingobacteriia</taxon>
        <taxon>Sphingobacteriales</taxon>
        <taxon>Sphingobacteriaceae</taxon>
        <taxon>Sphingobacterium</taxon>
    </lineage>
</organism>
<keyword evidence="2" id="KW-1185">Reference proteome</keyword>
<comment type="caution">
    <text evidence="1">The sequence shown here is derived from an EMBL/GenBank/DDBJ whole genome shotgun (WGS) entry which is preliminary data.</text>
</comment>
<reference evidence="1 2" key="1">
    <citation type="submission" date="2023-07" db="EMBL/GenBank/DDBJ databases">
        <title>Functional and genomic diversity of the sorghum phyllosphere microbiome.</title>
        <authorList>
            <person name="Shade A."/>
        </authorList>
    </citation>
    <scope>NUCLEOTIDE SEQUENCE [LARGE SCALE GENOMIC DNA]</scope>
    <source>
        <strain evidence="1 2">SORGH_AS_0892</strain>
    </source>
</reference>
<accession>A0ABU0U957</accession>